<dbReference type="AlphaFoldDB" id="A0A7U3YMF2"/>
<evidence type="ECO:0000313" key="8">
    <source>
        <dbReference type="EMBL" id="ADW18074.1"/>
    </source>
</evidence>
<dbReference type="PROSITE" id="PS51918">
    <property type="entry name" value="RADICAL_SAM"/>
    <property type="match status" value="1"/>
</dbReference>
<evidence type="ECO:0000259" key="7">
    <source>
        <dbReference type="PROSITE" id="PS51918"/>
    </source>
</evidence>
<dbReference type="SFLD" id="SFLDS00029">
    <property type="entry name" value="Radical_SAM"/>
    <property type="match status" value="1"/>
</dbReference>
<evidence type="ECO:0000256" key="1">
    <source>
        <dbReference type="ARBA" id="ARBA00001966"/>
    </source>
</evidence>
<sequence length="369" mass="41688">MSYFEVVEQYNGFDFAGFFNGVTEAAIERSLAKNNPGAMDFLTLLSPRAAGHLEAMARKAHQLTVQYFGRTIQMFIPLYISNHCNNGCAYCGFNHKNPILRRKLSLEEIEAEAKAIARTGMQHVLFLTGEAHHITPMTYLVDAARLLKRHFASVAIEVYPLAVEEYRQLHEAGVDGMTMFQETYDQAVYKRVHLAGKKMDYHWRLNAPERAAQGGMRVVNLGALLGLAEPRSEIFFTGLHARYLENKFLDTEVAISLPRFNEAEGDFQPDYLVDDRTFVQFMTALRIFLPRAGITISTRENAAFRDRILPLGATRFSAGSSTGVGGYTEIKVEQTPQFEITDNRSVDEVAQAIVAHGYQPIYKDWDRIE</sequence>
<dbReference type="Gene3D" id="3.20.20.70">
    <property type="entry name" value="Aldolase class I"/>
    <property type="match status" value="1"/>
</dbReference>
<evidence type="ECO:0000256" key="6">
    <source>
        <dbReference type="ARBA" id="ARBA00023014"/>
    </source>
</evidence>
<reference evidence="8 9" key="1">
    <citation type="journal article" date="2011" name="Stand. Genomic Sci.">
        <title>Complete genome sequence of Desulfobulbus propionicus type strain (1pr3).</title>
        <authorList>
            <person name="Pagani I."/>
            <person name="Lapidus A."/>
            <person name="Nolan M."/>
            <person name="Lucas S."/>
            <person name="Hammon N."/>
            <person name="Deshpande S."/>
            <person name="Cheng J.F."/>
            <person name="Chertkov O."/>
            <person name="Davenport K."/>
            <person name="Tapia R."/>
            <person name="Han C."/>
            <person name="Goodwin L."/>
            <person name="Pitluck S."/>
            <person name="Liolios K."/>
            <person name="Mavromatis K."/>
            <person name="Ivanova N."/>
            <person name="Mikhailova N."/>
            <person name="Pati A."/>
            <person name="Chen A."/>
            <person name="Palaniappan K."/>
            <person name="Land M."/>
            <person name="Hauser L."/>
            <person name="Chang Y.J."/>
            <person name="Jeffries C.D."/>
            <person name="Detter J.C."/>
            <person name="Brambilla E."/>
            <person name="Kannan K.P."/>
            <person name="Djao O.D."/>
            <person name="Rohde M."/>
            <person name="Pukall R."/>
            <person name="Spring S."/>
            <person name="Goker M."/>
            <person name="Sikorski J."/>
            <person name="Woyke T."/>
            <person name="Bristow J."/>
            <person name="Eisen J.A."/>
            <person name="Markowitz V."/>
            <person name="Hugenholtz P."/>
            <person name="Kyrpides N.C."/>
            <person name="Klenk H.P."/>
        </authorList>
    </citation>
    <scope>NUCLEOTIDE SEQUENCE [LARGE SCALE GENOMIC DNA]</scope>
    <source>
        <strain evidence="9">ATCC 33891 / DSM 2032 / 1pr3</strain>
    </source>
</reference>
<dbReference type="Pfam" id="PF06968">
    <property type="entry name" value="BATS"/>
    <property type="match status" value="1"/>
</dbReference>
<dbReference type="InterPro" id="IPR010722">
    <property type="entry name" value="BATS_dom"/>
</dbReference>
<dbReference type="NCBIfam" id="TIGR02351">
    <property type="entry name" value="thiH"/>
    <property type="match status" value="1"/>
</dbReference>
<dbReference type="PANTHER" id="PTHR43583">
    <property type="entry name" value="2-IMINOACETATE SYNTHASE"/>
    <property type="match status" value="1"/>
</dbReference>
<dbReference type="SFLD" id="SFLDG01060">
    <property type="entry name" value="BATS_domain_containing"/>
    <property type="match status" value="1"/>
</dbReference>
<dbReference type="GO" id="GO:0005506">
    <property type="term" value="F:iron ion binding"/>
    <property type="evidence" value="ECO:0007669"/>
    <property type="project" value="InterPro"/>
</dbReference>
<dbReference type="GO" id="GO:0016829">
    <property type="term" value="F:lyase activity"/>
    <property type="evidence" value="ECO:0007669"/>
    <property type="project" value="UniProtKB-KW"/>
</dbReference>
<keyword evidence="5" id="KW-0408">Iron</keyword>
<comment type="cofactor">
    <cofactor evidence="1">
        <name>[4Fe-4S] cluster</name>
        <dbReference type="ChEBI" id="CHEBI:49883"/>
    </cofactor>
</comment>
<dbReference type="InterPro" id="IPR007197">
    <property type="entry name" value="rSAM"/>
</dbReference>
<dbReference type="InterPro" id="IPR012726">
    <property type="entry name" value="ThiH"/>
</dbReference>
<keyword evidence="3" id="KW-0949">S-adenosyl-L-methionine</keyword>
<evidence type="ECO:0000256" key="4">
    <source>
        <dbReference type="ARBA" id="ARBA00022723"/>
    </source>
</evidence>
<dbReference type="EMBL" id="CP002364">
    <property type="protein sequence ID" value="ADW18074.1"/>
    <property type="molecule type" value="Genomic_DNA"/>
</dbReference>
<dbReference type="Proteomes" id="UP000006365">
    <property type="component" value="Chromosome"/>
</dbReference>
<keyword evidence="6" id="KW-0411">Iron-sulfur</keyword>
<name>A0A7U3YMF2_DESPD</name>
<dbReference type="SFLD" id="SFLDG01081">
    <property type="entry name" value="cleavage_of_the_Ca-Cb_bond_in"/>
    <property type="match status" value="1"/>
</dbReference>
<dbReference type="SUPFAM" id="SSF102114">
    <property type="entry name" value="Radical SAM enzymes"/>
    <property type="match status" value="1"/>
</dbReference>
<gene>
    <name evidence="8" type="ordered locus">Despr_1926</name>
</gene>
<dbReference type="KEGG" id="dpr:Despr_1926"/>
<protein>
    <submittedName>
        <fullName evidence="8">Tyrosine lyase ThiH</fullName>
    </submittedName>
</protein>
<dbReference type="CDD" id="cd01335">
    <property type="entry name" value="Radical_SAM"/>
    <property type="match status" value="1"/>
</dbReference>
<dbReference type="SMART" id="SM00876">
    <property type="entry name" value="BATS"/>
    <property type="match status" value="1"/>
</dbReference>
<dbReference type="PANTHER" id="PTHR43583:SF1">
    <property type="entry name" value="2-IMINOACETATE SYNTHASE"/>
    <property type="match status" value="1"/>
</dbReference>
<dbReference type="GO" id="GO:0009228">
    <property type="term" value="P:thiamine biosynthetic process"/>
    <property type="evidence" value="ECO:0007669"/>
    <property type="project" value="InterPro"/>
</dbReference>
<dbReference type="InterPro" id="IPR013785">
    <property type="entry name" value="Aldolase_TIM"/>
</dbReference>
<dbReference type="SFLD" id="SFLDF00301">
    <property type="entry name" value="2-iminoacetate_synthase_(ThiH)"/>
    <property type="match status" value="1"/>
</dbReference>
<dbReference type="InterPro" id="IPR058240">
    <property type="entry name" value="rSAM_sf"/>
</dbReference>
<organism evidence="8 9">
    <name type="scientific">Desulfobulbus propionicus (strain ATCC 33891 / DSM 2032 / VKM B-1956 / 1pr3)</name>
    <dbReference type="NCBI Taxonomy" id="577650"/>
    <lineage>
        <taxon>Bacteria</taxon>
        <taxon>Pseudomonadati</taxon>
        <taxon>Thermodesulfobacteriota</taxon>
        <taxon>Desulfobulbia</taxon>
        <taxon>Desulfobulbales</taxon>
        <taxon>Desulfobulbaceae</taxon>
        <taxon>Desulfobulbus</taxon>
    </lineage>
</organism>
<keyword evidence="2" id="KW-0004">4Fe-4S</keyword>
<evidence type="ECO:0000256" key="5">
    <source>
        <dbReference type="ARBA" id="ARBA00023004"/>
    </source>
</evidence>
<dbReference type="InterPro" id="IPR034428">
    <property type="entry name" value="ThiH/NoCL/HydG-like"/>
</dbReference>
<accession>A0A7U3YMF2</accession>
<evidence type="ECO:0000313" key="9">
    <source>
        <dbReference type="Proteomes" id="UP000006365"/>
    </source>
</evidence>
<keyword evidence="4" id="KW-0479">Metal-binding</keyword>
<evidence type="ECO:0000256" key="2">
    <source>
        <dbReference type="ARBA" id="ARBA00022485"/>
    </source>
</evidence>
<keyword evidence="9" id="KW-1185">Reference proteome</keyword>
<keyword evidence="8" id="KW-0456">Lyase</keyword>
<evidence type="ECO:0000256" key="3">
    <source>
        <dbReference type="ARBA" id="ARBA00022691"/>
    </source>
</evidence>
<feature type="domain" description="Radical SAM core" evidence="7">
    <location>
        <begin position="70"/>
        <end position="291"/>
    </location>
</feature>
<proteinExistence type="predicted"/>
<dbReference type="RefSeq" id="WP_015724614.1">
    <property type="nucleotide sequence ID" value="NC_014972.1"/>
</dbReference>
<dbReference type="GO" id="GO:0051539">
    <property type="term" value="F:4 iron, 4 sulfur cluster binding"/>
    <property type="evidence" value="ECO:0007669"/>
    <property type="project" value="UniProtKB-KW"/>
</dbReference>
<dbReference type="Pfam" id="PF04055">
    <property type="entry name" value="Radical_SAM"/>
    <property type="match status" value="1"/>
</dbReference>